<proteinExistence type="predicted"/>
<dbReference type="Proteomes" id="UP000049855">
    <property type="component" value="Unassembled WGS sequence"/>
</dbReference>
<sequence>MDNAHFAHMEAFGYGENSFLLFKAPTLSERVKSFSTPIAGCEAKILTMS</sequence>
<protein>
    <submittedName>
        <fullName evidence="1">Uncharacterized protein</fullName>
    </submittedName>
</protein>
<dbReference type="AlphaFoldDB" id="A0A0U1L079"/>
<accession>A0A0U1L079</accession>
<dbReference type="EMBL" id="CTRP01000011">
    <property type="protein sequence ID" value="CQR72739.1"/>
    <property type="molecule type" value="Genomic_DNA"/>
</dbReference>
<organism evidence="1 2">
    <name type="scientific">Sporomusa ovata</name>
    <dbReference type="NCBI Taxonomy" id="2378"/>
    <lineage>
        <taxon>Bacteria</taxon>
        <taxon>Bacillati</taxon>
        <taxon>Bacillota</taxon>
        <taxon>Negativicutes</taxon>
        <taxon>Selenomonadales</taxon>
        <taxon>Sporomusaceae</taxon>
        <taxon>Sporomusa</taxon>
    </lineage>
</organism>
<evidence type="ECO:0000313" key="1">
    <source>
        <dbReference type="EMBL" id="CQR72739.1"/>
    </source>
</evidence>
<keyword evidence="2" id="KW-1185">Reference proteome</keyword>
<name>A0A0U1L079_9FIRM</name>
<reference evidence="2" key="1">
    <citation type="submission" date="2015-03" db="EMBL/GenBank/DDBJ databases">
        <authorList>
            <person name="Nijsse Bart"/>
        </authorList>
    </citation>
    <scope>NUCLEOTIDE SEQUENCE [LARGE SCALE GENOMIC DNA]</scope>
</reference>
<evidence type="ECO:0000313" key="2">
    <source>
        <dbReference type="Proteomes" id="UP000049855"/>
    </source>
</evidence>
<gene>
    <name evidence="1" type="ORF">SpAn4DRAFT_3199</name>
</gene>